<evidence type="ECO:0000313" key="2">
    <source>
        <dbReference type="EMBL" id="GAA2274554.1"/>
    </source>
</evidence>
<feature type="domain" description="DUF317" evidence="1">
    <location>
        <begin position="67"/>
        <end position="113"/>
    </location>
</feature>
<comment type="caution">
    <text evidence="2">The sequence shown here is derived from an EMBL/GenBank/DDBJ whole genome shotgun (WGS) entry which is preliminary data.</text>
</comment>
<name>A0ABP5RVQ7_9ACTN</name>
<organism evidence="2 3">
    <name type="scientific">Kitasatospora cystarginea</name>
    <dbReference type="NCBI Taxonomy" id="58350"/>
    <lineage>
        <taxon>Bacteria</taxon>
        <taxon>Bacillati</taxon>
        <taxon>Actinomycetota</taxon>
        <taxon>Actinomycetes</taxon>
        <taxon>Kitasatosporales</taxon>
        <taxon>Streptomycetaceae</taxon>
        <taxon>Kitasatospora</taxon>
    </lineage>
</organism>
<dbReference type="EMBL" id="BAAATR010000050">
    <property type="protein sequence ID" value="GAA2274554.1"/>
    <property type="molecule type" value="Genomic_DNA"/>
</dbReference>
<proteinExistence type="predicted"/>
<dbReference type="Proteomes" id="UP001500305">
    <property type="component" value="Unassembled WGS sequence"/>
</dbReference>
<sequence length="267" mass="29001">MAGDGVGAITVPGRQQVLVSPGFLAGPGDLASGDAAFADFLIEHRSWARYACDGGDTSVAISDCLTGRIQLDYEPGVSHTRWTVAGYDSPVGELAWHARFDLGTPHEIPLAVASAYSHALSYGSQAVRDEALWGRRSTRVELVDQMRECGWQDVSTLDGMAFRAPDATAGLIRWDGGAFYDEPDGQDHMAEVTLWVRHPEEFPHTAWTAQLSKAMPTRLIAVALDHLTDPQPAIRRRAEIPTAHRPAFRVIQRPGVTNTGPDLRGHG</sequence>
<accession>A0ABP5RVQ7</accession>
<reference evidence="3" key="1">
    <citation type="journal article" date="2019" name="Int. J. Syst. Evol. Microbiol.">
        <title>The Global Catalogue of Microorganisms (GCM) 10K type strain sequencing project: providing services to taxonomists for standard genome sequencing and annotation.</title>
        <authorList>
            <consortium name="The Broad Institute Genomics Platform"/>
            <consortium name="The Broad Institute Genome Sequencing Center for Infectious Disease"/>
            <person name="Wu L."/>
            <person name="Ma J."/>
        </authorList>
    </citation>
    <scope>NUCLEOTIDE SEQUENCE [LARGE SCALE GENOMIC DNA]</scope>
    <source>
        <strain evidence="3">JCM 7356</strain>
    </source>
</reference>
<protein>
    <recommendedName>
        <fullName evidence="1">DUF317 domain-containing protein</fullName>
    </recommendedName>
</protein>
<dbReference type="Pfam" id="PF03771">
    <property type="entry name" value="SPDY"/>
    <property type="match status" value="1"/>
</dbReference>
<evidence type="ECO:0000259" key="1">
    <source>
        <dbReference type="Pfam" id="PF03771"/>
    </source>
</evidence>
<evidence type="ECO:0000313" key="3">
    <source>
        <dbReference type="Proteomes" id="UP001500305"/>
    </source>
</evidence>
<gene>
    <name evidence="2" type="ORF">GCM10010430_70700</name>
</gene>
<keyword evidence="3" id="KW-1185">Reference proteome</keyword>
<dbReference type="InterPro" id="IPR005523">
    <property type="entry name" value="DUF317_SPDY"/>
</dbReference>